<dbReference type="EMBL" id="WVTB01000009">
    <property type="protein sequence ID" value="KAF3811002.1"/>
    <property type="molecule type" value="Genomic_DNA"/>
</dbReference>
<reference evidence="2" key="1">
    <citation type="journal article" date="2020" name="Phytopathology">
        <title>Genome sequence and comparative analysis of Colletotrichum gloeosporioides isolated from Liriodendron leaves.</title>
        <authorList>
            <person name="Fu F.F."/>
            <person name="Hao Z."/>
            <person name="Wang P."/>
            <person name="Lu Y."/>
            <person name="Xue L.J."/>
            <person name="Wei G."/>
            <person name="Tian Y."/>
            <person name="Baishi H."/>
            <person name="Xu H."/>
            <person name="Shi J."/>
            <person name="Cheng T."/>
            <person name="Wang G."/>
            <person name="Yi Y."/>
            <person name="Chen J."/>
        </authorList>
    </citation>
    <scope>NUCLEOTIDE SEQUENCE</scope>
    <source>
        <strain evidence="2">Lc1</strain>
    </source>
</reference>
<evidence type="ECO:0008006" key="4">
    <source>
        <dbReference type="Google" id="ProtNLM"/>
    </source>
</evidence>
<keyword evidence="3" id="KW-1185">Reference proteome</keyword>
<dbReference type="AlphaFoldDB" id="A0A8H4CWC4"/>
<evidence type="ECO:0000313" key="2">
    <source>
        <dbReference type="EMBL" id="KAF3811002.1"/>
    </source>
</evidence>
<feature type="signal peptide" evidence="1">
    <location>
        <begin position="1"/>
        <end position="21"/>
    </location>
</feature>
<feature type="chain" id="PRO_5034457635" description="AA1-like domain-containing protein" evidence="1">
    <location>
        <begin position="22"/>
        <end position="119"/>
    </location>
</feature>
<keyword evidence="1" id="KW-0732">Signal</keyword>
<gene>
    <name evidence="2" type="ORF">GCG54_00003182</name>
</gene>
<dbReference type="Proteomes" id="UP000613401">
    <property type="component" value="Unassembled WGS sequence"/>
</dbReference>
<sequence length="119" mass="12843">MQFSSLAASFLMLSFPLAAIAQQRCSVPSLSSDTNKENSVAVNFDAATNKYSASVPPGNMELIIPSLSITNNGGKNRTFCLAIDPSSPRTVDCFGVEPKSTCTIPDYRGVPFRLDTYLR</sequence>
<proteinExistence type="predicted"/>
<protein>
    <recommendedName>
        <fullName evidence="4">AA1-like domain-containing protein</fullName>
    </recommendedName>
</protein>
<dbReference type="GeneID" id="69010343"/>
<accession>A0A8H4CWC4</accession>
<evidence type="ECO:0000256" key="1">
    <source>
        <dbReference type="SAM" id="SignalP"/>
    </source>
</evidence>
<comment type="caution">
    <text evidence="2">The sequence shown here is derived from an EMBL/GenBank/DDBJ whole genome shotgun (WGS) entry which is preliminary data.</text>
</comment>
<reference evidence="2" key="2">
    <citation type="submission" date="2020-03" db="EMBL/GenBank/DDBJ databases">
        <authorList>
            <person name="Fu F.-F."/>
            <person name="Chen J."/>
        </authorList>
    </citation>
    <scope>NUCLEOTIDE SEQUENCE</scope>
    <source>
        <strain evidence="2">Lc1</strain>
    </source>
</reference>
<name>A0A8H4CWC4_COLGL</name>
<organism evidence="2 3">
    <name type="scientific">Colletotrichum gloeosporioides</name>
    <name type="common">Anthracnose fungus</name>
    <name type="synonym">Glomerella cingulata</name>
    <dbReference type="NCBI Taxonomy" id="474922"/>
    <lineage>
        <taxon>Eukaryota</taxon>
        <taxon>Fungi</taxon>
        <taxon>Dikarya</taxon>
        <taxon>Ascomycota</taxon>
        <taxon>Pezizomycotina</taxon>
        <taxon>Sordariomycetes</taxon>
        <taxon>Hypocreomycetidae</taxon>
        <taxon>Glomerellales</taxon>
        <taxon>Glomerellaceae</taxon>
        <taxon>Colletotrichum</taxon>
        <taxon>Colletotrichum gloeosporioides species complex</taxon>
    </lineage>
</organism>
<evidence type="ECO:0000313" key="3">
    <source>
        <dbReference type="Proteomes" id="UP000613401"/>
    </source>
</evidence>
<dbReference type="RefSeq" id="XP_045270161.1">
    <property type="nucleotide sequence ID" value="XM_045403258.1"/>
</dbReference>